<feature type="domain" description="Glucosyltransferase 3-like C-terminal" evidence="3">
    <location>
        <begin position="195"/>
        <end position="354"/>
    </location>
</feature>
<name>Q4JYV0_STREE</name>
<dbReference type="EMBL" id="CR931706">
    <property type="protein sequence ID" value="CAI34333.1"/>
    <property type="molecule type" value="Genomic_DNA"/>
</dbReference>
<keyword evidence="1 5" id="KW-0808">Transferase</keyword>
<evidence type="ECO:0000313" key="4">
    <source>
        <dbReference type="EMBL" id="CAI34333.1"/>
    </source>
</evidence>
<feature type="domain" description="Glucosyltransferase 3-like N-terminal" evidence="2">
    <location>
        <begin position="9"/>
        <end position="170"/>
    </location>
</feature>
<dbReference type="InterPro" id="IPR058592">
    <property type="entry name" value="Gtf3_C"/>
</dbReference>
<dbReference type="InterPro" id="IPR058591">
    <property type="entry name" value="Gtf3_N"/>
</dbReference>
<evidence type="ECO:0000259" key="3">
    <source>
        <dbReference type="Pfam" id="PF26337"/>
    </source>
</evidence>
<organism evidence="5">
    <name type="scientific">Streptococcus pneumoniae</name>
    <dbReference type="NCBI Taxonomy" id="1313"/>
    <lineage>
        <taxon>Bacteria</taxon>
        <taxon>Bacillati</taxon>
        <taxon>Bacillota</taxon>
        <taxon>Bacilli</taxon>
        <taxon>Lactobacillales</taxon>
        <taxon>Streptococcaceae</taxon>
        <taxon>Streptococcus</taxon>
    </lineage>
</organism>
<dbReference type="Pfam" id="PF26334">
    <property type="entry name" value="Gtf3_N"/>
    <property type="match status" value="1"/>
</dbReference>
<evidence type="ECO:0000259" key="2">
    <source>
        <dbReference type="Pfam" id="PF26334"/>
    </source>
</evidence>
<evidence type="ECO:0000256" key="1">
    <source>
        <dbReference type="ARBA" id="ARBA00022679"/>
    </source>
</evidence>
<proteinExistence type="predicted"/>
<dbReference type="Pfam" id="PF26337">
    <property type="entry name" value="Gtf3_C"/>
    <property type="match status" value="1"/>
</dbReference>
<dbReference type="GO" id="GO:0016740">
    <property type="term" value="F:transferase activity"/>
    <property type="evidence" value="ECO:0007669"/>
    <property type="project" value="UniProtKB-KW"/>
</dbReference>
<dbReference type="RefSeq" id="WP_050125124.1">
    <property type="nucleotide sequence ID" value="NZ_CGXY01000015.1"/>
</dbReference>
<accession>Q4JYV0</accession>
<protein>
    <submittedName>
        <fullName evidence="5">Putative glycosyl transferase</fullName>
    </submittedName>
</protein>
<sequence>MKYFVEETLLDEQDKKNAGGKARQDVTDILESIGYQKLIAESEMNERQELNAVQRLVHHYKVKKMWKKTLSVVGKGDEVIIQFPLLNHSLFFNQVIKQLSKNGVKVYFLIHDLESLRWSQSKSISLKSRIRLNIEEHSVLRLSEGIIAHNKKMKSYIKTYSVESSKIIPLETFDYIIPSYHERKNLDNFQLNAPIVIAGNLKQHKAGYVYHLPSNVEFNLYGIGYEQTDDKSVHYCGSFMPEELPFVLKGSFGLVWDGPSSESCIETYGEYLRVNNPHKTSLYLASGIPVVVWSEAAIASFIKENNCGILVSNLSELPELLSMITVDEYELMKKNTEIIGERLRQGFYTKQAVKGF</sequence>
<evidence type="ECO:0000313" key="5">
    <source>
        <dbReference type="EMBL" id="CAI34524.1"/>
    </source>
</evidence>
<dbReference type="PIRSF" id="PIRSF007023">
    <property type="entry name" value="UDP-Galf_transf"/>
    <property type="match status" value="1"/>
</dbReference>
<reference evidence="5" key="1">
    <citation type="journal article" date="2006" name="PLoS Genet.">
        <title>Genetic analysis of the capsular biosynthetic locus from all 90 pneumococcal serotypes.</title>
        <authorList>
            <person name="Bentley S.D."/>
            <person name="Aanensen D.M."/>
            <person name="Mavroidi A."/>
            <person name="Saunders D."/>
            <person name="Rabbinowitsch E."/>
            <person name="Collins M."/>
            <person name="Donohoe K."/>
            <person name="Harris D."/>
            <person name="Murphy L."/>
            <person name="Quail M.A."/>
            <person name="Samuel G."/>
            <person name="Skovsted I.C."/>
            <person name="Kaltoft M.S."/>
            <person name="Barrell B."/>
            <person name="Reeves P.R."/>
            <person name="Parkhill J."/>
            <person name="Spratt B.G."/>
        </authorList>
    </citation>
    <scope>NUCLEOTIDE SEQUENCE</scope>
    <source>
        <strain evidence="5">198/71</strain>
        <strain evidence="4">7765/43</strain>
    </source>
</reference>
<dbReference type="Gene3D" id="3.40.50.2000">
    <property type="entry name" value="Glycogen Phosphorylase B"/>
    <property type="match status" value="2"/>
</dbReference>
<gene>
    <name evidence="5" type="primary">wcrH</name>
    <name evidence="4" type="ORF">SPC35C_0015</name>
    <name evidence="5" type="ORF">SPC42_0015</name>
</gene>
<dbReference type="EMBL" id="CR931715">
    <property type="protein sequence ID" value="CAI34524.1"/>
    <property type="molecule type" value="Genomic_DNA"/>
</dbReference>
<dbReference type="AlphaFoldDB" id="Q4JYV0"/>